<evidence type="ECO:0000259" key="10">
    <source>
        <dbReference type="Pfam" id="PF21082"/>
    </source>
</evidence>
<comment type="function">
    <text evidence="7">Mechanosensitive channel that participates in the regulation of osmotic pressure changes within the cell, opening in response to stretch forces in the membrane lipid bilayer, without the need for other proteins. Contributes to normal resistance to hypoosmotic shock. Forms an ion channel of 1.0 nanosiemens conductance with a slight preference for anions.</text>
</comment>
<dbReference type="InterPro" id="IPR049278">
    <property type="entry name" value="MS_channel_C"/>
</dbReference>
<dbReference type="Gene3D" id="3.30.70.100">
    <property type="match status" value="1"/>
</dbReference>
<proteinExistence type="inferred from homology"/>
<evidence type="ECO:0000256" key="6">
    <source>
        <dbReference type="ARBA" id="ARBA00023136"/>
    </source>
</evidence>
<dbReference type="PANTHER" id="PTHR30221:SF1">
    <property type="entry name" value="SMALL-CONDUCTANCE MECHANOSENSITIVE CHANNEL"/>
    <property type="match status" value="1"/>
</dbReference>
<keyword evidence="7" id="KW-0407">Ion channel</keyword>
<dbReference type="AlphaFoldDB" id="A0A8J7VU45"/>
<dbReference type="InterPro" id="IPR010920">
    <property type="entry name" value="LSM_dom_sf"/>
</dbReference>
<comment type="caution">
    <text evidence="7">Lacks conserved residue(s) required for the propagation of feature annotation.</text>
</comment>
<dbReference type="EMBL" id="JAGQFT010000027">
    <property type="protein sequence ID" value="MBR0561914.1"/>
    <property type="molecule type" value="Genomic_DNA"/>
</dbReference>
<evidence type="ECO:0000259" key="9">
    <source>
        <dbReference type="Pfam" id="PF00924"/>
    </source>
</evidence>
<dbReference type="InterPro" id="IPR011066">
    <property type="entry name" value="MscS_channel_C_sf"/>
</dbReference>
<feature type="compositionally biased region" description="Pro residues" evidence="8">
    <location>
        <begin position="295"/>
        <end position="308"/>
    </location>
</feature>
<feature type="transmembrane region" description="Helical" evidence="7">
    <location>
        <begin position="20"/>
        <end position="41"/>
    </location>
</feature>
<keyword evidence="7" id="KW-0813">Transport</keyword>
<accession>A0A8J7VU45</accession>
<keyword evidence="14" id="KW-1185">Reference proteome</keyword>
<evidence type="ECO:0000256" key="5">
    <source>
        <dbReference type="ARBA" id="ARBA00022989"/>
    </source>
</evidence>
<gene>
    <name evidence="13" type="ORF">KB893_001215</name>
    <name evidence="12" type="ORF">KB893_05225</name>
</gene>
<comment type="similarity">
    <text evidence="2 7">Belongs to the MscS (TC 1.A.23) family.</text>
</comment>
<comment type="caution">
    <text evidence="12">The sequence shown here is derived from an EMBL/GenBank/DDBJ whole genome shotgun (WGS) entry which is preliminary data.</text>
</comment>
<feature type="domain" description="Mechanosensitive ion channel transmembrane helices 2/3" evidence="11">
    <location>
        <begin position="65"/>
        <end position="105"/>
    </location>
</feature>
<keyword evidence="7" id="KW-0997">Cell inner membrane</keyword>
<dbReference type="InterPro" id="IPR011014">
    <property type="entry name" value="MscS_channel_TM-2"/>
</dbReference>
<dbReference type="Gene3D" id="2.30.30.60">
    <property type="match status" value="1"/>
</dbReference>
<reference evidence="13 14" key="1">
    <citation type="journal article" date="2021" name="Microbiol. Resour. Announc.">
        <title>Draft Genome Sequence of Coralloluteibacterium stylophorae LMG 29479T.</title>
        <authorList>
            <person name="Karlyshev A.V."/>
            <person name="Kudryashova E.B."/>
            <person name="Ariskina E.V."/>
            <person name="Conroy A.P."/>
            <person name="Abidueva E.Y."/>
        </authorList>
    </citation>
    <scope>NUCLEOTIDE SEQUENCE [LARGE SCALE GENOMIC DNA]</scope>
    <source>
        <strain evidence="13 14">LMG 29479</strain>
    </source>
</reference>
<keyword evidence="3" id="KW-1003">Cell membrane</keyword>
<evidence type="ECO:0000256" key="3">
    <source>
        <dbReference type="ARBA" id="ARBA00022475"/>
    </source>
</evidence>
<dbReference type="Proteomes" id="UP000675747">
    <property type="component" value="Unassembled WGS sequence"/>
</dbReference>
<dbReference type="InterPro" id="IPR023408">
    <property type="entry name" value="MscS_beta-dom_sf"/>
</dbReference>
<name>A0A8J7VU45_9GAMM</name>
<dbReference type="InterPro" id="IPR008910">
    <property type="entry name" value="MSC_TM_helix"/>
</dbReference>
<dbReference type="InterPro" id="IPR049142">
    <property type="entry name" value="MS_channel_1st"/>
</dbReference>
<evidence type="ECO:0000313" key="13">
    <source>
        <dbReference type="EMBL" id="MBS7455756.1"/>
    </source>
</evidence>
<evidence type="ECO:0000256" key="2">
    <source>
        <dbReference type="ARBA" id="ARBA00008017"/>
    </source>
</evidence>
<dbReference type="GO" id="GO:0008381">
    <property type="term" value="F:mechanosensitive monoatomic ion channel activity"/>
    <property type="evidence" value="ECO:0007669"/>
    <property type="project" value="InterPro"/>
</dbReference>
<feature type="transmembrane region" description="Helical" evidence="7">
    <location>
        <begin position="88"/>
        <end position="104"/>
    </location>
</feature>
<organism evidence="12">
    <name type="scientific">Coralloluteibacterium stylophorae</name>
    <dbReference type="NCBI Taxonomy" id="1776034"/>
    <lineage>
        <taxon>Bacteria</taxon>
        <taxon>Pseudomonadati</taxon>
        <taxon>Pseudomonadota</taxon>
        <taxon>Gammaproteobacteria</taxon>
        <taxon>Lysobacterales</taxon>
        <taxon>Lysobacteraceae</taxon>
        <taxon>Coralloluteibacterium</taxon>
    </lineage>
</organism>
<dbReference type="GO" id="GO:0005886">
    <property type="term" value="C:plasma membrane"/>
    <property type="evidence" value="ECO:0007669"/>
    <property type="project" value="UniProtKB-SubCell"/>
</dbReference>
<dbReference type="InterPro" id="IPR045275">
    <property type="entry name" value="MscS_archaea/bacteria_type"/>
</dbReference>
<feature type="transmembrane region" description="Helical" evidence="7">
    <location>
        <begin position="61"/>
        <end position="82"/>
    </location>
</feature>
<dbReference type="Pfam" id="PF21082">
    <property type="entry name" value="MS_channel_3rd"/>
    <property type="match status" value="1"/>
</dbReference>
<dbReference type="Gene3D" id="1.10.287.1260">
    <property type="match status" value="1"/>
</dbReference>
<dbReference type="PANTHER" id="PTHR30221">
    <property type="entry name" value="SMALL-CONDUCTANCE MECHANOSENSITIVE CHANNEL"/>
    <property type="match status" value="1"/>
</dbReference>
<evidence type="ECO:0000256" key="1">
    <source>
        <dbReference type="ARBA" id="ARBA00004651"/>
    </source>
</evidence>
<keyword evidence="4 7" id="KW-0812">Transmembrane</keyword>
<dbReference type="SUPFAM" id="SSF50182">
    <property type="entry name" value="Sm-like ribonucleoproteins"/>
    <property type="match status" value="1"/>
</dbReference>
<feature type="domain" description="Mechanosensitive ion channel MscS C-terminal" evidence="10">
    <location>
        <begin position="179"/>
        <end position="261"/>
    </location>
</feature>
<evidence type="ECO:0000313" key="14">
    <source>
        <dbReference type="Proteomes" id="UP000675747"/>
    </source>
</evidence>
<dbReference type="SUPFAM" id="SSF82861">
    <property type="entry name" value="Mechanosensitive channel protein MscS (YggB), transmembrane region"/>
    <property type="match status" value="1"/>
</dbReference>
<evidence type="ECO:0000256" key="8">
    <source>
        <dbReference type="SAM" id="MobiDB-lite"/>
    </source>
</evidence>
<feature type="domain" description="Mechanosensitive ion channel MscS" evidence="9">
    <location>
        <begin position="106"/>
        <end position="172"/>
    </location>
</feature>
<dbReference type="Pfam" id="PF00924">
    <property type="entry name" value="MS_channel_2nd"/>
    <property type="match status" value="1"/>
</dbReference>
<keyword evidence="6 7" id="KW-0472">Membrane</keyword>
<comment type="subunit">
    <text evidence="7">Homoheptamer.</text>
</comment>
<evidence type="ECO:0000259" key="11">
    <source>
        <dbReference type="Pfam" id="PF21088"/>
    </source>
</evidence>
<dbReference type="InterPro" id="IPR006685">
    <property type="entry name" value="MscS_channel_2nd"/>
</dbReference>
<dbReference type="RefSeq" id="WP_211925880.1">
    <property type="nucleotide sequence ID" value="NZ_JAGQFT020000001.1"/>
</dbReference>
<protein>
    <recommendedName>
        <fullName evidence="7">Small-conductance mechanosensitive channel</fullName>
    </recommendedName>
</protein>
<comment type="subcellular location">
    <subcellularLocation>
        <location evidence="7">Cell inner membrane</location>
        <topology evidence="7">Multi-pass membrane protein</topology>
    </subcellularLocation>
    <subcellularLocation>
        <location evidence="1">Cell membrane</location>
        <topology evidence="1">Multi-pass membrane protein</topology>
    </subcellularLocation>
</comment>
<dbReference type="Pfam" id="PF05552">
    <property type="entry name" value="MS_channel_1st_1"/>
    <property type="match status" value="1"/>
</dbReference>
<dbReference type="EMBL" id="JAGQFT020000001">
    <property type="protein sequence ID" value="MBS7455756.1"/>
    <property type="molecule type" value="Genomic_DNA"/>
</dbReference>
<feature type="region of interest" description="Disordered" evidence="8">
    <location>
        <begin position="288"/>
        <end position="308"/>
    </location>
</feature>
<reference evidence="12" key="2">
    <citation type="submission" date="2021-04" db="EMBL/GenBank/DDBJ databases">
        <authorList>
            <person name="Karlyshev A.V."/>
        </authorList>
    </citation>
    <scope>NUCLEOTIDE SEQUENCE</scope>
    <source>
        <strain evidence="12">LMG 29479</strain>
    </source>
</reference>
<evidence type="ECO:0000256" key="7">
    <source>
        <dbReference type="RuleBase" id="RU369025"/>
    </source>
</evidence>
<sequence length="308" mass="32844">MTTFTTRLPAGWESRLMDFGLHLLAALAILLVGIWLARVLANSVLPRVMERAGFDVMLSSFLRNVAYVVAVILVIVTALTAIKVPMTSLVAVLGAAGLAIGLALKDSLSNIAAGVMLVTLRPFRSGDVVTVAGQTGSVQQVRIFQTVLSGPDMQTFTIPNNLITASPIVNLTANPTRRIELVIGIGYKDDIETARRVALDIIAADERVLAEPPADVVVYALNTNSVDLGIRCFVNKADWFPTKVALTERIKVAFDAAGVSIPFPQRDTHLYLHNADGGPVTLENFMAQSGDAGPSPAPQQPRLPPEAG</sequence>
<dbReference type="Pfam" id="PF21088">
    <property type="entry name" value="MS_channel_1st"/>
    <property type="match status" value="1"/>
</dbReference>
<evidence type="ECO:0000313" key="12">
    <source>
        <dbReference type="EMBL" id="MBR0561914.1"/>
    </source>
</evidence>
<dbReference type="SUPFAM" id="SSF82689">
    <property type="entry name" value="Mechanosensitive channel protein MscS (YggB), C-terminal domain"/>
    <property type="match status" value="1"/>
</dbReference>
<evidence type="ECO:0000256" key="4">
    <source>
        <dbReference type="ARBA" id="ARBA00022692"/>
    </source>
</evidence>
<keyword evidence="7" id="KW-0406">Ion transport</keyword>
<keyword evidence="5 7" id="KW-1133">Transmembrane helix</keyword>